<sequence>MDCLSSKVKDIDGPVLKSCLKKNMDDGLKHAKHQELKVQTHAHDPVSNVTSASHAHDMDSYANKLAEGSKKGIKFSCLVQSGQGEASCSQQGRDKDYDGDSDVEVIYDEKEQSLKDNIGVVIKSSEGASTPNISVLNE</sequence>
<protein>
    <submittedName>
        <fullName evidence="1">Uncharacterized protein</fullName>
    </submittedName>
</protein>
<gene>
    <name evidence="1" type="ORF">QVD17_06683</name>
</gene>
<proteinExistence type="predicted"/>
<dbReference type="EMBL" id="JAUHHV010000001">
    <property type="protein sequence ID" value="KAK1440851.1"/>
    <property type="molecule type" value="Genomic_DNA"/>
</dbReference>
<accession>A0AAD8PCE4</accession>
<evidence type="ECO:0000313" key="1">
    <source>
        <dbReference type="EMBL" id="KAK1440851.1"/>
    </source>
</evidence>
<name>A0AAD8PCE4_TARER</name>
<reference evidence="1" key="1">
    <citation type="journal article" date="2023" name="bioRxiv">
        <title>Improved chromosome-level genome assembly for marigold (Tagetes erecta).</title>
        <authorList>
            <person name="Jiang F."/>
            <person name="Yuan L."/>
            <person name="Wang S."/>
            <person name="Wang H."/>
            <person name="Xu D."/>
            <person name="Wang A."/>
            <person name="Fan W."/>
        </authorList>
    </citation>
    <scope>NUCLEOTIDE SEQUENCE</scope>
    <source>
        <strain evidence="1">WSJ</strain>
        <tissue evidence="1">Leaf</tissue>
    </source>
</reference>
<comment type="caution">
    <text evidence="1">The sequence shown here is derived from an EMBL/GenBank/DDBJ whole genome shotgun (WGS) entry which is preliminary data.</text>
</comment>
<organism evidence="1 2">
    <name type="scientific">Tagetes erecta</name>
    <name type="common">African marigold</name>
    <dbReference type="NCBI Taxonomy" id="13708"/>
    <lineage>
        <taxon>Eukaryota</taxon>
        <taxon>Viridiplantae</taxon>
        <taxon>Streptophyta</taxon>
        <taxon>Embryophyta</taxon>
        <taxon>Tracheophyta</taxon>
        <taxon>Spermatophyta</taxon>
        <taxon>Magnoliopsida</taxon>
        <taxon>eudicotyledons</taxon>
        <taxon>Gunneridae</taxon>
        <taxon>Pentapetalae</taxon>
        <taxon>asterids</taxon>
        <taxon>campanulids</taxon>
        <taxon>Asterales</taxon>
        <taxon>Asteraceae</taxon>
        <taxon>Asteroideae</taxon>
        <taxon>Heliantheae alliance</taxon>
        <taxon>Tageteae</taxon>
        <taxon>Tagetes</taxon>
    </lineage>
</organism>
<dbReference type="AlphaFoldDB" id="A0AAD8PCE4"/>
<keyword evidence="2" id="KW-1185">Reference proteome</keyword>
<dbReference type="Proteomes" id="UP001229421">
    <property type="component" value="Unassembled WGS sequence"/>
</dbReference>
<evidence type="ECO:0000313" key="2">
    <source>
        <dbReference type="Proteomes" id="UP001229421"/>
    </source>
</evidence>